<evidence type="ECO:0000256" key="8">
    <source>
        <dbReference type="RuleBase" id="RU000382"/>
    </source>
</evidence>
<comment type="caution">
    <text evidence="10">The sequence shown here is derived from an EMBL/GenBank/DDBJ whole genome shotgun (WGS) entry which is preliminary data.</text>
</comment>
<feature type="modified residue" description="N6-(pyridoxal phosphate)lysine" evidence="7">
    <location>
        <position position="289"/>
    </location>
</feature>
<dbReference type="PANTHER" id="PTHR43321:SF3">
    <property type="entry name" value="GLUTAMATE DECARBOXYLASE"/>
    <property type="match status" value="1"/>
</dbReference>
<dbReference type="NCBIfam" id="TIGR01788">
    <property type="entry name" value="Glu-decarb-GAD"/>
    <property type="match status" value="1"/>
</dbReference>
<protein>
    <recommendedName>
        <fullName evidence="3 9">Glutamate decarboxylase</fullName>
        <ecNumber evidence="3 9">4.1.1.15</ecNumber>
    </recommendedName>
</protein>
<dbReference type="GO" id="GO:0006538">
    <property type="term" value="P:L-glutamate catabolic process"/>
    <property type="evidence" value="ECO:0007669"/>
    <property type="project" value="TreeGrafter"/>
</dbReference>
<comment type="catalytic activity">
    <reaction evidence="6 9">
        <text>L-glutamate + H(+) = 4-aminobutanoate + CO2</text>
        <dbReference type="Rhea" id="RHEA:17785"/>
        <dbReference type="ChEBI" id="CHEBI:15378"/>
        <dbReference type="ChEBI" id="CHEBI:16526"/>
        <dbReference type="ChEBI" id="CHEBI:29985"/>
        <dbReference type="ChEBI" id="CHEBI:59888"/>
        <dbReference type="EC" id="4.1.1.15"/>
    </reaction>
</comment>
<evidence type="ECO:0000256" key="4">
    <source>
        <dbReference type="ARBA" id="ARBA00022898"/>
    </source>
</evidence>
<reference evidence="10" key="1">
    <citation type="journal article" date="2021" name="Open Biol.">
        <title>Shared evolutionary footprints suggest mitochondrial oxidative damage underlies multiple complex I losses in fungi.</title>
        <authorList>
            <person name="Schikora-Tamarit M.A."/>
            <person name="Marcet-Houben M."/>
            <person name="Nosek J."/>
            <person name="Gabaldon T."/>
        </authorList>
    </citation>
    <scope>NUCLEOTIDE SEQUENCE</scope>
    <source>
        <strain evidence="10">CBS2887</strain>
    </source>
</reference>
<dbReference type="Gene3D" id="3.40.640.10">
    <property type="entry name" value="Type I PLP-dependent aspartate aminotransferase-like (Major domain)"/>
    <property type="match status" value="1"/>
</dbReference>
<dbReference type="EC" id="4.1.1.15" evidence="3 9"/>
<name>A0A9P8PZJ2_WICPI</name>
<reference evidence="10" key="2">
    <citation type="submission" date="2021-01" db="EMBL/GenBank/DDBJ databases">
        <authorList>
            <person name="Schikora-Tamarit M.A."/>
        </authorList>
    </citation>
    <scope>NUCLEOTIDE SEQUENCE</scope>
    <source>
        <strain evidence="10">CBS2887</strain>
    </source>
</reference>
<dbReference type="InterPro" id="IPR010107">
    <property type="entry name" value="Glutamate_decarboxylase"/>
</dbReference>
<dbReference type="Gene3D" id="4.10.280.50">
    <property type="match status" value="1"/>
</dbReference>
<dbReference type="Pfam" id="PF00282">
    <property type="entry name" value="Pyridoxal_deC"/>
    <property type="match status" value="1"/>
</dbReference>
<dbReference type="Proteomes" id="UP000774326">
    <property type="component" value="Unassembled WGS sequence"/>
</dbReference>
<keyword evidence="9" id="KW-0210">Decarboxylase</keyword>
<comment type="similarity">
    <text evidence="2 8">Belongs to the group II decarboxylase family.</text>
</comment>
<evidence type="ECO:0000256" key="6">
    <source>
        <dbReference type="ARBA" id="ARBA00048868"/>
    </source>
</evidence>
<keyword evidence="11" id="KW-1185">Reference proteome</keyword>
<evidence type="ECO:0000256" key="1">
    <source>
        <dbReference type="ARBA" id="ARBA00001933"/>
    </source>
</evidence>
<dbReference type="InterPro" id="IPR015424">
    <property type="entry name" value="PyrdxlP-dep_Trfase"/>
</dbReference>
<evidence type="ECO:0000256" key="7">
    <source>
        <dbReference type="PIRSR" id="PIRSR602129-50"/>
    </source>
</evidence>
<dbReference type="InterPro" id="IPR002129">
    <property type="entry name" value="PyrdxlP-dep_de-COase"/>
</dbReference>
<dbReference type="InterPro" id="IPR015421">
    <property type="entry name" value="PyrdxlP-dep_Trfase_major"/>
</dbReference>
<organism evidence="10 11">
    <name type="scientific">Wickerhamomyces pijperi</name>
    <name type="common">Yeast</name>
    <name type="synonym">Pichia pijperi</name>
    <dbReference type="NCBI Taxonomy" id="599730"/>
    <lineage>
        <taxon>Eukaryota</taxon>
        <taxon>Fungi</taxon>
        <taxon>Dikarya</taxon>
        <taxon>Ascomycota</taxon>
        <taxon>Saccharomycotina</taxon>
        <taxon>Saccharomycetes</taxon>
        <taxon>Phaffomycetales</taxon>
        <taxon>Wickerhamomycetaceae</taxon>
        <taxon>Wickerhamomyces</taxon>
    </lineage>
</organism>
<comment type="cofactor">
    <cofactor evidence="1 7 8">
        <name>pyridoxal 5'-phosphate</name>
        <dbReference type="ChEBI" id="CHEBI:597326"/>
    </cofactor>
</comment>
<dbReference type="PANTHER" id="PTHR43321">
    <property type="entry name" value="GLUTAMATE DECARBOXYLASE"/>
    <property type="match status" value="1"/>
</dbReference>
<dbReference type="FunFam" id="3.40.640.10:FF:000017">
    <property type="entry name" value="Glutamate decarboxylase"/>
    <property type="match status" value="1"/>
</dbReference>
<dbReference type="OrthoDB" id="5152799at2759"/>
<dbReference type="GO" id="GO:0030170">
    <property type="term" value="F:pyridoxal phosphate binding"/>
    <property type="evidence" value="ECO:0007669"/>
    <property type="project" value="InterPro"/>
</dbReference>
<evidence type="ECO:0000313" key="10">
    <source>
        <dbReference type="EMBL" id="KAH3680442.1"/>
    </source>
</evidence>
<proteinExistence type="inferred from homology"/>
<evidence type="ECO:0000256" key="3">
    <source>
        <dbReference type="ARBA" id="ARBA00012421"/>
    </source>
</evidence>
<dbReference type="Gene3D" id="3.90.1150.160">
    <property type="match status" value="1"/>
</dbReference>
<dbReference type="EMBL" id="JAEUBG010004734">
    <property type="protein sequence ID" value="KAH3680442.1"/>
    <property type="molecule type" value="Genomic_DNA"/>
</dbReference>
<dbReference type="SUPFAM" id="SSF53383">
    <property type="entry name" value="PLP-dependent transferases"/>
    <property type="match status" value="1"/>
</dbReference>
<gene>
    <name evidence="10" type="ORF">WICPIJ_008271</name>
</gene>
<dbReference type="GO" id="GO:0005829">
    <property type="term" value="C:cytosol"/>
    <property type="evidence" value="ECO:0007669"/>
    <property type="project" value="TreeGrafter"/>
</dbReference>
<sequence>MLTNLVDADKLQDSIFTNSHYHPSTSEEQDELNEVKTFSLNKYKIPLEGISENKSYSVIHNDLTLDGNPTLNLASFVNTWVSQSARRLIGDNVLKNLADADEYPTLMDITQRDISILGSLWNANLDEKPIGTATTGSSEAIMLGGLALKKRWQKARLAEGKDISKPNIIMGANAQVALEKFARYFDVECRLVNVSKESRYVLDISKIEENADENTIGIFVIMGSTYTGSFENVLAVSDLLDDIQERKGLDIPIHVDGASGAMVAPFVYPELKWDFRIKRVHSINTSGHKFGLTTAGLGWIIWRDQKYLPEELIFKLRYLGGVEESFNLNFSRSGFQTVHQYFNFIRWGFSGYKKIHAKSLRNARLLSNMLEKSRFYECVSYIHRKKGVYELNEADIESNIDRQFDDESNFNPGLPVVAFKLTDDFKAQYPNVPQSLISTLLRKKGWIIPNYPLPPSEEATEILRVVVRVELSYDLLNRLVKDLIQVVEVLVKSNSLYREARSAEAGSAADSNLIYKLLNSIANDAEGLEDLEVEFKDHLENHHGSFRGTC</sequence>
<evidence type="ECO:0000313" key="11">
    <source>
        <dbReference type="Proteomes" id="UP000774326"/>
    </source>
</evidence>
<dbReference type="GO" id="GO:0004351">
    <property type="term" value="F:glutamate decarboxylase activity"/>
    <property type="evidence" value="ECO:0007669"/>
    <property type="project" value="UniProtKB-EC"/>
</dbReference>
<keyword evidence="5 8" id="KW-0456">Lyase</keyword>
<evidence type="ECO:0000256" key="5">
    <source>
        <dbReference type="ARBA" id="ARBA00023239"/>
    </source>
</evidence>
<evidence type="ECO:0000256" key="2">
    <source>
        <dbReference type="ARBA" id="ARBA00009533"/>
    </source>
</evidence>
<dbReference type="AlphaFoldDB" id="A0A9P8PZJ2"/>
<evidence type="ECO:0000256" key="9">
    <source>
        <dbReference type="RuleBase" id="RU361171"/>
    </source>
</evidence>
<accession>A0A9P8PZJ2</accession>
<keyword evidence="4 7" id="KW-0663">Pyridoxal phosphate</keyword>